<proteinExistence type="inferred from homology"/>
<dbReference type="InterPro" id="IPR015876">
    <property type="entry name" value="Acyl-CoA_DS"/>
</dbReference>
<keyword evidence="10 11" id="KW-0275">Fatty acid biosynthesis</keyword>
<evidence type="ECO:0000256" key="9">
    <source>
        <dbReference type="ARBA" id="ARBA00023136"/>
    </source>
</evidence>
<keyword evidence="9 12" id="KW-0472">Membrane</keyword>
<keyword evidence="8" id="KW-0443">Lipid metabolism</keyword>
<gene>
    <name evidence="13" type="ORF">g.18894</name>
</gene>
<keyword evidence="5" id="KW-0276">Fatty acid metabolism</keyword>
<protein>
    <recommendedName>
        <fullName evidence="14">Fatty acid desaturase domain-containing protein</fullName>
    </recommendedName>
</protein>
<feature type="transmembrane region" description="Helical" evidence="12">
    <location>
        <begin position="47"/>
        <end position="67"/>
    </location>
</feature>
<evidence type="ECO:0000256" key="4">
    <source>
        <dbReference type="ARBA" id="ARBA00022692"/>
    </source>
</evidence>
<evidence type="ECO:0000256" key="2">
    <source>
        <dbReference type="ARBA" id="ARBA00009295"/>
    </source>
</evidence>
<dbReference type="GO" id="GO:0004768">
    <property type="term" value="F:stearoyl-CoA 9-desaturase activity"/>
    <property type="evidence" value="ECO:0007669"/>
    <property type="project" value="TreeGrafter"/>
</dbReference>
<evidence type="ECO:0000256" key="3">
    <source>
        <dbReference type="ARBA" id="ARBA00022516"/>
    </source>
</evidence>
<keyword evidence="6 12" id="KW-1133">Transmembrane helix</keyword>
<comment type="similarity">
    <text evidence="2 11">Belongs to the fatty acid desaturase type 1 family.</text>
</comment>
<feature type="transmembrane region" description="Helical" evidence="12">
    <location>
        <begin position="104"/>
        <end position="123"/>
    </location>
</feature>
<accession>A0A1B6DS42</accession>
<dbReference type="PANTHER" id="PTHR11351:SF31">
    <property type="entry name" value="DESATURASE 1, ISOFORM A-RELATED"/>
    <property type="match status" value="1"/>
</dbReference>
<keyword evidence="4 11" id="KW-0812">Transmembrane</keyword>
<evidence type="ECO:0000256" key="7">
    <source>
        <dbReference type="ARBA" id="ARBA00023002"/>
    </source>
</evidence>
<dbReference type="PANTHER" id="PTHR11351">
    <property type="entry name" value="ACYL-COA DESATURASE"/>
    <property type="match status" value="1"/>
</dbReference>
<comment type="domain">
    <text evidence="11">The histidine box domains are involved in binding the catalytic metal ions.</text>
</comment>
<evidence type="ECO:0000256" key="10">
    <source>
        <dbReference type="ARBA" id="ARBA00023160"/>
    </source>
</evidence>
<evidence type="ECO:0000256" key="1">
    <source>
        <dbReference type="ARBA" id="ARBA00004141"/>
    </source>
</evidence>
<evidence type="ECO:0000256" key="8">
    <source>
        <dbReference type="ARBA" id="ARBA00023098"/>
    </source>
</evidence>
<dbReference type="PRINTS" id="PR00075">
    <property type="entry name" value="FACDDSATRASE"/>
</dbReference>
<evidence type="ECO:0000256" key="12">
    <source>
        <dbReference type="SAM" id="Phobius"/>
    </source>
</evidence>
<evidence type="ECO:0000313" key="13">
    <source>
        <dbReference type="EMBL" id="JAS28497.1"/>
    </source>
</evidence>
<comment type="subcellular location">
    <subcellularLocation>
        <location evidence="1">Membrane</location>
        <topology evidence="1">Multi-pass membrane protein</topology>
    </subcellularLocation>
</comment>
<evidence type="ECO:0000256" key="11">
    <source>
        <dbReference type="RuleBase" id="RU000581"/>
    </source>
</evidence>
<feature type="transmembrane region" description="Helical" evidence="12">
    <location>
        <begin position="73"/>
        <end position="92"/>
    </location>
</feature>
<dbReference type="GO" id="GO:0005506">
    <property type="term" value="F:iron ion binding"/>
    <property type="evidence" value="ECO:0007669"/>
    <property type="project" value="TreeGrafter"/>
</dbReference>
<dbReference type="EMBL" id="GEDC01008801">
    <property type="protein sequence ID" value="JAS28497.1"/>
    <property type="molecule type" value="Transcribed_RNA"/>
</dbReference>
<evidence type="ECO:0000256" key="6">
    <source>
        <dbReference type="ARBA" id="ARBA00022989"/>
    </source>
</evidence>
<reference evidence="13" key="1">
    <citation type="submission" date="2015-12" db="EMBL/GenBank/DDBJ databases">
        <title>De novo transcriptome assembly of four potential Pierce s Disease insect vectors from Arizona vineyards.</title>
        <authorList>
            <person name="Tassone E.E."/>
        </authorList>
    </citation>
    <scope>NUCLEOTIDE SEQUENCE</scope>
</reference>
<evidence type="ECO:0008006" key="14">
    <source>
        <dbReference type="Google" id="ProtNLM"/>
    </source>
</evidence>
<name>A0A1B6DS42_9HEMI</name>
<keyword evidence="7 11" id="KW-0560">Oxidoreductase</keyword>
<comment type="cofactor">
    <cofactor evidence="11">
        <name>Fe(2+)</name>
        <dbReference type="ChEBI" id="CHEBI:29033"/>
    </cofactor>
</comment>
<dbReference type="GO" id="GO:0005789">
    <property type="term" value="C:endoplasmic reticulum membrane"/>
    <property type="evidence" value="ECO:0007669"/>
    <property type="project" value="TreeGrafter"/>
</dbReference>
<organism evidence="13">
    <name type="scientific">Clastoptera arizonana</name>
    <name type="common">Arizona spittle bug</name>
    <dbReference type="NCBI Taxonomy" id="38151"/>
    <lineage>
        <taxon>Eukaryota</taxon>
        <taxon>Metazoa</taxon>
        <taxon>Ecdysozoa</taxon>
        <taxon>Arthropoda</taxon>
        <taxon>Hexapoda</taxon>
        <taxon>Insecta</taxon>
        <taxon>Pterygota</taxon>
        <taxon>Neoptera</taxon>
        <taxon>Paraneoptera</taxon>
        <taxon>Hemiptera</taxon>
        <taxon>Auchenorrhyncha</taxon>
        <taxon>Cercopoidea</taxon>
        <taxon>Clastopteridae</taxon>
        <taxon>Clastoptera</taxon>
    </lineage>
</organism>
<evidence type="ECO:0000256" key="5">
    <source>
        <dbReference type="ARBA" id="ARBA00022832"/>
    </source>
</evidence>
<dbReference type="AlphaFoldDB" id="A0A1B6DS42"/>
<sequence length="126" mass="14497">MLLKLEKMAGHNLTEKIPNEAVDIQEVEKVKNTASVLHASRFSWRNIIVLIYLHISSLYGLYLAFTAAKWETLVYVFALYVIGRFGVTAGIHRYWSHRSYKANSALRALLMFCCVLSFEVGYYNTK</sequence>
<dbReference type="GO" id="GO:0006636">
    <property type="term" value="P:unsaturated fatty acid biosynthetic process"/>
    <property type="evidence" value="ECO:0007669"/>
    <property type="project" value="TreeGrafter"/>
</dbReference>
<keyword evidence="3 11" id="KW-0444">Lipid biosynthesis</keyword>